<reference evidence="3 4" key="1">
    <citation type="journal article" date="2019" name="Microorganisms">
        <title>Genome Insights into the Novel Species Microvirga brassicacearum, a Rapeseed Endophyte with Biotechnological Potential.</title>
        <authorList>
            <person name="Jimenez-Gomez A."/>
            <person name="Saati-Santamaria Z."/>
            <person name="Igual J.M."/>
            <person name="Rivas R."/>
            <person name="Mateos P.F."/>
            <person name="Garcia-Fraile P."/>
        </authorList>
    </citation>
    <scope>NUCLEOTIDE SEQUENCE [LARGE SCALE GENOMIC DNA]</scope>
    <source>
        <strain evidence="3 4">CDVBN77</strain>
    </source>
</reference>
<name>A0A5N3PFA5_9HYPH</name>
<sequence>MSRLLHASLVLFASGSPAMAEVCDKVLGEDFDRLINASLWHQVGDRLFAPATIVLLAIAVLTATKMPGLRGIALIAGLVTAVQAVTAIGANVFPDAALIAARIEGCGGASIATAIVSSALAILLAISFVVAVDGTPRPRD</sequence>
<keyword evidence="1" id="KW-0812">Transmembrane</keyword>
<feature type="transmembrane region" description="Helical" evidence="1">
    <location>
        <begin position="71"/>
        <end position="90"/>
    </location>
</feature>
<dbReference type="Proteomes" id="UP000325684">
    <property type="component" value="Unassembled WGS sequence"/>
</dbReference>
<keyword evidence="1" id="KW-1133">Transmembrane helix</keyword>
<keyword evidence="2" id="KW-0732">Signal</keyword>
<gene>
    <name evidence="3" type="ORF">FEZ63_05230</name>
</gene>
<feature type="transmembrane region" description="Helical" evidence="1">
    <location>
        <begin position="47"/>
        <end position="64"/>
    </location>
</feature>
<dbReference type="RefSeq" id="WP_150942581.1">
    <property type="nucleotide sequence ID" value="NZ_VCMV01000006.1"/>
</dbReference>
<protein>
    <submittedName>
        <fullName evidence="3">Uncharacterized protein</fullName>
    </submittedName>
</protein>
<organism evidence="3 4">
    <name type="scientific">Microvirga brassicacearum</name>
    <dbReference type="NCBI Taxonomy" id="2580413"/>
    <lineage>
        <taxon>Bacteria</taxon>
        <taxon>Pseudomonadati</taxon>
        <taxon>Pseudomonadota</taxon>
        <taxon>Alphaproteobacteria</taxon>
        <taxon>Hyphomicrobiales</taxon>
        <taxon>Methylobacteriaceae</taxon>
        <taxon>Microvirga</taxon>
    </lineage>
</organism>
<feature type="transmembrane region" description="Helical" evidence="1">
    <location>
        <begin position="110"/>
        <end position="132"/>
    </location>
</feature>
<dbReference type="EMBL" id="VCMV01000006">
    <property type="protein sequence ID" value="KAB0268399.1"/>
    <property type="molecule type" value="Genomic_DNA"/>
</dbReference>
<dbReference type="AlphaFoldDB" id="A0A5N3PFA5"/>
<feature type="signal peptide" evidence="2">
    <location>
        <begin position="1"/>
        <end position="20"/>
    </location>
</feature>
<keyword evidence="4" id="KW-1185">Reference proteome</keyword>
<accession>A0A5N3PFA5</accession>
<evidence type="ECO:0000313" key="3">
    <source>
        <dbReference type="EMBL" id="KAB0268399.1"/>
    </source>
</evidence>
<evidence type="ECO:0000256" key="1">
    <source>
        <dbReference type="SAM" id="Phobius"/>
    </source>
</evidence>
<evidence type="ECO:0000313" key="4">
    <source>
        <dbReference type="Proteomes" id="UP000325684"/>
    </source>
</evidence>
<evidence type="ECO:0000256" key="2">
    <source>
        <dbReference type="SAM" id="SignalP"/>
    </source>
</evidence>
<dbReference type="OrthoDB" id="9793415at2"/>
<keyword evidence="1" id="KW-0472">Membrane</keyword>
<comment type="caution">
    <text evidence="3">The sequence shown here is derived from an EMBL/GenBank/DDBJ whole genome shotgun (WGS) entry which is preliminary data.</text>
</comment>
<feature type="chain" id="PRO_5024412968" evidence="2">
    <location>
        <begin position="21"/>
        <end position="140"/>
    </location>
</feature>
<proteinExistence type="predicted"/>